<dbReference type="Pfam" id="PF00817">
    <property type="entry name" value="IMS"/>
    <property type="match status" value="1"/>
</dbReference>
<keyword evidence="18" id="KW-1185">Reference proteome</keyword>
<evidence type="ECO:0000256" key="2">
    <source>
        <dbReference type="ARBA" id="ARBA00010945"/>
    </source>
</evidence>
<dbReference type="InterPro" id="IPR043128">
    <property type="entry name" value="Rev_trsase/Diguanyl_cyclase"/>
</dbReference>
<comment type="subcellular location">
    <subcellularLocation>
        <location evidence="1 15">Cytoplasm</location>
    </subcellularLocation>
</comment>
<dbReference type="GO" id="GO:0042276">
    <property type="term" value="P:error-prone translesion synthesis"/>
    <property type="evidence" value="ECO:0007669"/>
    <property type="project" value="TreeGrafter"/>
</dbReference>
<keyword evidence="11 15" id="KW-0239">DNA-directed DNA polymerase</keyword>
<dbReference type="Gene3D" id="1.10.150.20">
    <property type="entry name" value="5' to 3' exonuclease, C-terminal subdomain"/>
    <property type="match status" value="1"/>
</dbReference>
<dbReference type="SUPFAM" id="SSF100879">
    <property type="entry name" value="Lesion bypass DNA polymerase (Y-family), little finger domain"/>
    <property type="match status" value="1"/>
</dbReference>
<dbReference type="PANTHER" id="PTHR11076:SF33">
    <property type="entry name" value="DNA POLYMERASE KAPPA"/>
    <property type="match status" value="1"/>
</dbReference>
<evidence type="ECO:0000313" key="18">
    <source>
        <dbReference type="Proteomes" id="UP000184092"/>
    </source>
</evidence>
<dbReference type="InterPro" id="IPR022880">
    <property type="entry name" value="DNApol_IV"/>
</dbReference>
<dbReference type="GO" id="GO:0003887">
    <property type="term" value="F:DNA-directed DNA polymerase activity"/>
    <property type="evidence" value="ECO:0007669"/>
    <property type="project" value="UniProtKB-UniRule"/>
</dbReference>
<name>A0A1M7KB32_9FLAO</name>
<evidence type="ECO:0000256" key="9">
    <source>
        <dbReference type="ARBA" id="ARBA00022763"/>
    </source>
</evidence>
<dbReference type="Gene3D" id="3.30.70.270">
    <property type="match status" value="1"/>
</dbReference>
<keyword evidence="12 15" id="KW-0238">DNA-binding</keyword>
<evidence type="ECO:0000256" key="14">
    <source>
        <dbReference type="ARBA" id="ARBA00049244"/>
    </source>
</evidence>
<keyword evidence="5 15" id="KW-0808">Transferase</keyword>
<dbReference type="EMBL" id="FRCL01000005">
    <property type="protein sequence ID" value="SHM62448.1"/>
    <property type="molecule type" value="Genomic_DNA"/>
</dbReference>
<evidence type="ECO:0000256" key="3">
    <source>
        <dbReference type="ARBA" id="ARBA00022457"/>
    </source>
</evidence>
<dbReference type="AlphaFoldDB" id="A0A1M7KB32"/>
<dbReference type="GO" id="GO:0009432">
    <property type="term" value="P:SOS response"/>
    <property type="evidence" value="ECO:0007669"/>
    <property type="project" value="TreeGrafter"/>
</dbReference>
<dbReference type="InterPro" id="IPR050116">
    <property type="entry name" value="DNA_polymerase-Y"/>
</dbReference>
<dbReference type="GO" id="GO:0005829">
    <property type="term" value="C:cytosol"/>
    <property type="evidence" value="ECO:0007669"/>
    <property type="project" value="TreeGrafter"/>
</dbReference>
<dbReference type="InterPro" id="IPR001126">
    <property type="entry name" value="UmuC"/>
</dbReference>
<dbReference type="Gene3D" id="3.40.1170.60">
    <property type="match status" value="1"/>
</dbReference>
<keyword evidence="10 15" id="KW-0460">Magnesium</keyword>
<feature type="site" description="Substrate discrimination" evidence="15">
    <location>
        <position position="16"/>
    </location>
</feature>
<dbReference type="CDD" id="cd03586">
    <property type="entry name" value="PolY_Pol_IV_kappa"/>
    <property type="match status" value="1"/>
</dbReference>
<dbReference type="EC" id="2.7.7.7" evidence="15"/>
<evidence type="ECO:0000313" key="17">
    <source>
        <dbReference type="EMBL" id="SHM62448.1"/>
    </source>
</evidence>
<keyword evidence="4 15" id="KW-0963">Cytoplasm</keyword>
<dbReference type="GO" id="GO:0003684">
    <property type="term" value="F:damaged DNA binding"/>
    <property type="evidence" value="ECO:0007669"/>
    <property type="project" value="InterPro"/>
</dbReference>
<dbReference type="Proteomes" id="UP000184092">
    <property type="component" value="Unassembled WGS sequence"/>
</dbReference>
<keyword evidence="7 15" id="KW-0235">DNA replication</keyword>
<dbReference type="NCBIfam" id="NF002677">
    <property type="entry name" value="PRK02406.1"/>
    <property type="match status" value="1"/>
</dbReference>
<keyword evidence="13 15" id="KW-0234">DNA repair</keyword>
<comment type="catalytic activity">
    <reaction evidence="14 15">
        <text>DNA(n) + a 2'-deoxyribonucleoside 5'-triphosphate = DNA(n+1) + diphosphate</text>
        <dbReference type="Rhea" id="RHEA:22508"/>
        <dbReference type="Rhea" id="RHEA-COMP:17339"/>
        <dbReference type="Rhea" id="RHEA-COMP:17340"/>
        <dbReference type="ChEBI" id="CHEBI:33019"/>
        <dbReference type="ChEBI" id="CHEBI:61560"/>
        <dbReference type="ChEBI" id="CHEBI:173112"/>
        <dbReference type="EC" id="2.7.7.7"/>
    </reaction>
</comment>
<dbReference type="PROSITE" id="PS50173">
    <property type="entry name" value="UMUC"/>
    <property type="match status" value="1"/>
</dbReference>
<evidence type="ECO:0000256" key="1">
    <source>
        <dbReference type="ARBA" id="ARBA00004496"/>
    </source>
</evidence>
<evidence type="ECO:0000256" key="15">
    <source>
        <dbReference type="HAMAP-Rule" id="MF_01113"/>
    </source>
</evidence>
<comment type="subunit">
    <text evidence="15">Monomer.</text>
</comment>
<comment type="function">
    <text evidence="15">Poorly processive, error-prone DNA polymerase involved in untargeted mutagenesis. Copies undamaged DNA at stalled replication forks, which arise in vivo from mismatched or misaligned primer ends. These misaligned primers can be extended by PolIV. Exhibits no 3'-5' exonuclease (proofreading) activity. May be involved in translesional synthesis, in conjunction with the beta clamp from PolIII.</text>
</comment>
<accession>A0A1M7KB32</accession>
<dbReference type="PANTHER" id="PTHR11076">
    <property type="entry name" value="DNA REPAIR POLYMERASE UMUC / TRANSFERASE FAMILY MEMBER"/>
    <property type="match status" value="1"/>
</dbReference>
<feature type="domain" description="UmuC" evidence="16">
    <location>
        <begin position="7"/>
        <end position="185"/>
    </location>
</feature>
<dbReference type="GO" id="GO:0006281">
    <property type="term" value="P:DNA repair"/>
    <property type="evidence" value="ECO:0007669"/>
    <property type="project" value="UniProtKB-UniRule"/>
</dbReference>
<sequence>MIMERAIVHMDLDTFFVSCERLGNSKLEGIPLIIGGGDRGVVASCSYEARTFGVRSAMPIKMALRLCPQAKVMKGDMELYSRLSHDVTEVIQEKAPVVEKASIDEFYLDITGMDKFYGGYKWSNELAQSITRETGLPISFALSINKTVSKIATGEGKPLGNLEIPENKVKQFLNPLSIQKIPMVGDVTFQLLSRIGIRTIQTLSEMPAEVLQRMIGKNGIDIWKKANGIDNNPVEPYTERKSISTEHTFDQDTIDIPKLKSVLIGMVEKLAFQLRSEEWLTSTVVIKIRYANFDTETKQCKVPYTSADHILTKNVTDLFDKLYQRRMRLRLIGIRFSGLVRGTYQINMFEDTEEMLSLYQAMDRMKSRYGFDAVMRCAGATFKPNNKSEILKRKL</sequence>
<organism evidence="17 18">
    <name type="scientific">Flavobacterium xinjiangense</name>
    <dbReference type="NCBI Taxonomy" id="178356"/>
    <lineage>
        <taxon>Bacteria</taxon>
        <taxon>Pseudomonadati</taxon>
        <taxon>Bacteroidota</taxon>
        <taxon>Flavobacteriia</taxon>
        <taxon>Flavobacteriales</taxon>
        <taxon>Flavobacteriaceae</taxon>
        <taxon>Flavobacterium</taxon>
    </lineage>
</organism>
<dbReference type="FunFam" id="3.40.1170.60:FF:000001">
    <property type="entry name" value="DNA polymerase IV"/>
    <property type="match status" value="1"/>
</dbReference>
<evidence type="ECO:0000256" key="7">
    <source>
        <dbReference type="ARBA" id="ARBA00022705"/>
    </source>
</evidence>
<dbReference type="InterPro" id="IPR043502">
    <property type="entry name" value="DNA/RNA_pol_sf"/>
</dbReference>
<evidence type="ECO:0000256" key="6">
    <source>
        <dbReference type="ARBA" id="ARBA00022695"/>
    </source>
</evidence>
<keyword evidence="6 15" id="KW-0548">Nucleotidyltransferase</keyword>
<feature type="binding site" evidence="15">
    <location>
        <position position="104"/>
    </location>
    <ligand>
        <name>Mg(2+)</name>
        <dbReference type="ChEBI" id="CHEBI:18420"/>
    </ligand>
</feature>
<comment type="cofactor">
    <cofactor evidence="15">
        <name>Mg(2+)</name>
        <dbReference type="ChEBI" id="CHEBI:18420"/>
    </cofactor>
    <text evidence="15">Binds 2 magnesium ions per subunit.</text>
</comment>
<dbReference type="Pfam" id="PF11799">
    <property type="entry name" value="IMS_C"/>
    <property type="match status" value="1"/>
</dbReference>
<dbReference type="SUPFAM" id="SSF56672">
    <property type="entry name" value="DNA/RNA polymerases"/>
    <property type="match status" value="1"/>
</dbReference>
<keyword evidence="8 15" id="KW-0479">Metal-binding</keyword>
<evidence type="ECO:0000256" key="5">
    <source>
        <dbReference type="ARBA" id="ARBA00022679"/>
    </source>
</evidence>
<gene>
    <name evidence="15" type="primary">dinB</name>
    <name evidence="17" type="ORF">SAMN05216269_105251</name>
</gene>
<feature type="binding site" evidence="15">
    <location>
        <position position="11"/>
    </location>
    <ligand>
        <name>Mg(2+)</name>
        <dbReference type="ChEBI" id="CHEBI:18420"/>
    </ligand>
</feature>
<dbReference type="GO" id="GO:0006261">
    <property type="term" value="P:DNA-templated DNA replication"/>
    <property type="evidence" value="ECO:0007669"/>
    <property type="project" value="UniProtKB-UniRule"/>
</dbReference>
<evidence type="ECO:0000259" key="16">
    <source>
        <dbReference type="PROSITE" id="PS50173"/>
    </source>
</evidence>
<evidence type="ECO:0000256" key="4">
    <source>
        <dbReference type="ARBA" id="ARBA00022490"/>
    </source>
</evidence>
<evidence type="ECO:0000256" key="11">
    <source>
        <dbReference type="ARBA" id="ARBA00022932"/>
    </source>
</evidence>
<reference evidence="18" key="1">
    <citation type="submission" date="2016-11" db="EMBL/GenBank/DDBJ databases">
        <authorList>
            <person name="Varghese N."/>
            <person name="Submissions S."/>
        </authorList>
    </citation>
    <scope>NUCLEOTIDE SEQUENCE [LARGE SCALE GENOMIC DNA]</scope>
    <source>
        <strain evidence="18">CGMCC 1.2749</strain>
    </source>
</reference>
<feature type="active site" evidence="15">
    <location>
        <position position="105"/>
    </location>
</feature>
<dbReference type="Gene3D" id="3.30.1490.100">
    <property type="entry name" value="DNA polymerase, Y-family, little finger domain"/>
    <property type="match status" value="1"/>
</dbReference>
<evidence type="ECO:0000256" key="12">
    <source>
        <dbReference type="ARBA" id="ARBA00023125"/>
    </source>
</evidence>
<dbReference type="GO" id="GO:0000287">
    <property type="term" value="F:magnesium ion binding"/>
    <property type="evidence" value="ECO:0007669"/>
    <property type="project" value="UniProtKB-UniRule"/>
</dbReference>
<keyword evidence="9 15" id="KW-0227">DNA damage</keyword>
<protein>
    <recommendedName>
        <fullName evidence="15">DNA polymerase IV</fullName>
        <shortName evidence="15">Pol IV</shortName>
        <ecNumber evidence="15">2.7.7.7</ecNumber>
    </recommendedName>
</protein>
<dbReference type="HAMAP" id="MF_01113">
    <property type="entry name" value="DNApol_IV"/>
    <property type="match status" value="1"/>
</dbReference>
<proteinExistence type="inferred from homology"/>
<dbReference type="STRING" id="178356.SAMN05216269_105251"/>
<keyword evidence="3 15" id="KW-0515">Mutator protein</keyword>
<evidence type="ECO:0000256" key="13">
    <source>
        <dbReference type="ARBA" id="ARBA00023204"/>
    </source>
</evidence>
<evidence type="ECO:0000256" key="8">
    <source>
        <dbReference type="ARBA" id="ARBA00022723"/>
    </source>
</evidence>
<dbReference type="InterPro" id="IPR036775">
    <property type="entry name" value="DNA_pol_Y-fam_lit_finger_sf"/>
</dbReference>
<evidence type="ECO:0000256" key="10">
    <source>
        <dbReference type="ARBA" id="ARBA00022842"/>
    </source>
</evidence>
<comment type="similarity">
    <text evidence="2 15">Belongs to the DNA polymerase type-Y family.</text>
</comment>
<dbReference type="InterPro" id="IPR017961">
    <property type="entry name" value="DNA_pol_Y-fam_little_finger"/>
</dbReference>